<proteinExistence type="predicted"/>
<evidence type="ECO:0000313" key="1">
    <source>
        <dbReference type="EMBL" id="QQP37827.1"/>
    </source>
</evidence>
<sequence>NFIMDHKNSSNIVDHEYVTNLKIHFSNLDFGILSEGTNHSSKTSYLPKDLLDTEFVWIRVDRIKGPLKAPYIGPAKVISRNSHTFKIEYLSGKQDVISIERLNPAKYYPMSTLQKSSSSRTDNRKKL</sequence>
<evidence type="ECO:0000313" key="2">
    <source>
        <dbReference type="Proteomes" id="UP000595437"/>
    </source>
</evidence>
<dbReference type="OrthoDB" id="6378238at2759"/>
<gene>
    <name evidence="1" type="ORF">FKW44_018228</name>
</gene>
<dbReference type="EMBL" id="CP045901">
    <property type="protein sequence ID" value="QQP37827.1"/>
    <property type="molecule type" value="Genomic_DNA"/>
</dbReference>
<reference evidence="2" key="1">
    <citation type="submission" date="2021-01" db="EMBL/GenBank/DDBJ databases">
        <title>Caligus Genome Assembly.</title>
        <authorList>
            <person name="Gallardo-Escarate C."/>
        </authorList>
    </citation>
    <scope>NUCLEOTIDE SEQUENCE [LARGE SCALE GENOMIC DNA]</scope>
</reference>
<dbReference type="AlphaFoldDB" id="A0A7T8JWI5"/>
<keyword evidence="2" id="KW-1185">Reference proteome</keyword>
<organism evidence="1 2">
    <name type="scientific">Caligus rogercresseyi</name>
    <name type="common">Sea louse</name>
    <dbReference type="NCBI Taxonomy" id="217165"/>
    <lineage>
        <taxon>Eukaryota</taxon>
        <taxon>Metazoa</taxon>
        <taxon>Ecdysozoa</taxon>
        <taxon>Arthropoda</taxon>
        <taxon>Crustacea</taxon>
        <taxon>Multicrustacea</taxon>
        <taxon>Hexanauplia</taxon>
        <taxon>Copepoda</taxon>
        <taxon>Siphonostomatoida</taxon>
        <taxon>Caligidae</taxon>
        <taxon>Caligus</taxon>
    </lineage>
</organism>
<protein>
    <submittedName>
        <fullName evidence="1">Uncharacterized protein</fullName>
    </submittedName>
</protein>
<accession>A0A7T8JWI5</accession>
<dbReference type="Proteomes" id="UP000595437">
    <property type="component" value="Chromosome 12"/>
</dbReference>
<feature type="non-terminal residue" evidence="1">
    <location>
        <position position="1"/>
    </location>
</feature>
<name>A0A7T8JWI5_CALRO</name>